<dbReference type="EMBL" id="JAGKQM010000017">
    <property type="protein sequence ID" value="KAH0871079.1"/>
    <property type="molecule type" value="Genomic_DNA"/>
</dbReference>
<evidence type="ECO:0000313" key="1">
    <source>
        <dbReference type="EMBL" id="KAH0871079.1"/>
    </source>
</evidence>
<name>A0ABQ7YT50_BRANA</name>
<protein>
    <submittedName>
        <fullName evidence="1">Uncharacterized protein</fullName>
    </submittedName>
</protein>
<comment type="caution">
    <text evidence="1">The sequence shown here is derived from an EMBL/GenBank/DDBJ whole genome shotgun (WGS) entry which is preliminary data.</text>
</comment>
<dbReference type="Proteomes" id="UP000824890">
    <property type="component" value="Unassembled WGS sequence"/>
</dbReference>
<evidence type="ECO:0000313" key="2">
    <source>
        <dbReference type="Proteomes" id="UP000824890"/>
    </source>
</evidence>
<sequence length="148" mass="16784">MEPNSLPQIYMDAFLWNQISVGTAAHTHHHLRTSSFWALSLAETDSWTWKSILKLRPLAELFIRCNLGNGATSSFWHGPHHLRVPPNASVSEVCSTVGWNLRSPRSDAEITLHTHLTDEHVWVANGIESRETVEMHDGQTETNSQRLH</sequence>
<accession>A0ABQ7YT50</accession>
<organism evidence="1 2">
    <name type="scientific">Brassica napus</name>
    <name type="common">Rape</name>
    <dbReference type="NCBI Taxonomy" id="3708"/>
    <lineage>
        <taxon>Eukaryota</taxon>
        <taxon>Viridiplantae</taxon>
        <taxon>Streptophyta</taxon>
        <taxon>Embryophyta</taxon>
        <taxon>Tracheophyta</taxon>
        <taxon>Spermatophyta</taxon>
        <taxon>Magnoliopsida</taxon>
        <taxon>eudicotyledons</taxon>
        <taxon>Gunneridae</taxon>
        <taxon>Pentapetalae</taxon>
        <taxon>rosids</taxon>
        <taxon>malvids</taxon>
        <taxon>Brassicales</taxon>
        <taxon>Brassicaceae</taxon>
        <taxon>Brassiceae</taxon>
        <taxon>Brassica</taxon>
    </lineage>
</organism>
<gene>
    <name evidence="1" type="ORF">HID58_078101</name>
</gene>
<reference evidence="1 2" key="1">
    <citation type="submission" date="2021-05" db="EMBL/GenBank/DDBJ databases">
        <title>Genome Assembly of Synthetic Allotetraploid Brassica napus Reveals Homoeologous Exchanges between Subgenomes.</title>
        <authorList>
            <person name="Davis J.T."/>
        </authorList>
    </citation>
    <scope>NUCLEOTIDE SEQUENCE [LARGE SCALE GENOMIC DNA]</scope>
    <source>
        <strain evidence="2">cv. Da-Ae</strain>
        <tissue evidence="1">Seedling</tissue>
    </source>
</reference>
<keyword evidence="2" id="KW-1185">Reference proteome</keyword>
<proteinExistence type="predicted"/>